<dbReference type="EMBL" id="LGRX02007768">
    <property type="protein sequence ID" value="KAK3274359.1"/>
    <property type="molecule type" value="Genomic_DNA"/>
</dbReference>
<proteinExistence type="inferred from homology"/>
<name>A0AAE0GAA7_9CHLO</name>
<protein>
    <recommendedName>
        <fullName evidence="14">Polycystin cation channel PKD1/PKD2 domain-containing protein</fullName>
    </recommendedName>
</protein>
<evidence type="ECO:0000259" key="10">
    <source>
        <dbReference type="Pfam" id="PF08016"/>
    </source>
</evidence>
<dbReference type="GO" id="GO:0005509">
    <property type="term" value="F:calcium ion binding"/>
    <property type="evidence" value="ECO:0007669"/>
    <property type="project" value="InterPro"/>
</dbReference>
<dbReference type="Proteomes" id="UP001190700">
    <property type="component" value="Unassembled WGS sequence"/>
</dbReference>
<dbReference type="InterPro" id="IPR013122">
    <property type="entry name" value="PKD1_2_channel"/>
</dbReference>
<feature type="disulfide bond" evidence="7">
    <location>
        <begin position="102"/>
        <end position="116"/>
    </location>
</feature>
<evidence type="ECO:0000256" key="1">
    <source>
        <dbReference type="ARBA" id="ARBA00004141"/>
    </source>
</evidence>
<comment type="subcellular location">
    <subcellularLocation>
        <location evidence="1">Membrane</location>
        <topology evidence="1">Multi-pass membrane protein</topology>
    </subcellularLocation>
</comment>
<evidence type="ECO:0000256" key="6">
    <source>
        <dbReference type="ARBA" id="ARBA00023180"/>
    </source>
</evidence>
<keyword evidence="6" id="KW-0325">Glycoprotein</keyword>
<evidence type="ECO:0000256" key="7">
    <source>
        <dbReference type="PIRSR" id="PIRSR603915-2"/>
    </source>
</evidence>
<dbReference type="Pfam" id="PF08016">
    <property type="entry name" value="PKD_channel"/>
    <property type="match status" value="1"/>
</dbReference>
<dbReference type="InterPro" id="IPR003915">
    <property type="entry name" value="PKD_2"/>
</dbReference>
<evidence type="ECO:0000313" key="12">
    <source>
        <dbReference type="EMBL" id="KAK3274359.1"/>
    </source>
</evidence>
<feature type="transmembrane region" description="Helical" evidence="9">
    <location>
        <begin position="380"/>
        <end position="406"/>
    </location>
</feature>
<evidence type="ECO:0000256" key="2">
    <source>
        <dbReference type="ARBA" id="ARBA00007200"/>
    </source>
</evidence>
<feature type="domain" description="Polycystin" evidence="11">
    <location>
        <begin position="46"/>
        <end position="231"/>
    </location>
</feature>
<comment type="caution">
    <text evidence="12">The sequence shown here is derived from an EMBL/GenBank/DDBJ whole genome shotgun (WGS) entry which is preliminary data.</text>
</comment>
<evidence type="ECO:0000259" key="11">
    <source>
        <dbReference type="Pfam" id="PF20519"/>
    </source>
</evidence>
<dbReference type="Pfam" id="PF20519">
    <property type="entry name" value="Polycystin_dom"/>
    <property type="match status" value="1"/>
</dbReference>
<dbReference type="InterPro" id="IPR046791">
    <property type="entry name" value="Polycystin_dom"/>
</dbReference>
<feature type="transmembrane region" description="Helical" evidence="9">
    <location>
        <begin position="346"/>
        <end position="368"/>
    </location>
</feature>
<dbReference type="AlphaFoldDB" id="A0AAE0GAA7"/>
<evidence type="ECO:0000256" key="8">
    <source>
        <dbReference type="SAM" id="MobiDB-lite"/>
    </source>
</evidence>
<keyword evidence="13" id="KW-1185">Reference proteome</keyword>
<feature type="region of interest" description="Disordered" evidence="8">
    <location>
        <begin position="658"/>
        <end position="710"/>
    </location>
</feature>
<feature type="transmembrane region" description="Helical" evidence="9">
    <location>
        <begin position="292"/>
        <end position="310"/>
    </location>
</feature>
<evidence type="ECO:0000256" key="4">
    <source>
        <dbReference type="ARBA" id="ARBA00022989"/>
    </source>
</evidence>
<evidence type="ECO:0000256" key="5">
    <source>
        <dbReference type="ARBA" id="ARBA00023136"/>
    </source>
</evidence>
<dbReference type="Gene3D" id="1.10.287.70">
    <property type="match status" value="1"/>
</dbReference>
<keyword evidence="3 9" id="KW-0812">Transmembrane</keyword>
<reference evidence="12 13" key="1">
    <citation type="journal article" date="2015" name="Genome Biol. Evol.">
        <title>Comparative Genomics of a Bacterivorous Green Alga Reveals Evolutionary Causalities and Consequences of Phago-Mixotrophic Mode of Nutrition.</title>
        <authorList>
            <person name="Burns J.A."/>
            <person name="Paasch A."/>
            <person name="Narechania A."/>
            <person name="Kim E."/>
        </authorList>
    </citation>
    <scope>NUCLEOTIDE SEQUENCE [LARGE SCALE GENOMIC DNA]</scope>
    <source>
        <strain evidence="12 13">PLY_AMNH</strain>
    </source>
</reference>
<feature type="transmembrane region" description="Helical" evidence="9">
    <location>
        <begin position="441"/>
        <end position="466"/>
    </location>
</feature>
<dbReference type="PANTHER" id="PTHR10877:SF183">
    <property type="entry name" value="AT14535P-RELATED"/>
    <property type="match status" value="1"/>
</dbReference>
<accession>A0AAE0GAA7</accession>
<evidence type="ECO:0000313" key="13">
    <source>
        <dbReference type="Proteomes" id="UP001190700"/>
    </source>
</evidence>
<comment type="similarity">
    <text evidence="2">Belongs to the polycystin family.</text>
</comment>
<feature type="domain" description="Polycystin cation channel PKD1/PKD2" evidence="10">
    <location>
        <begin position="266"/>
        <end position="468"/>
    </location>
</feature>
<dbReference type="GO" id="GO:0016020">
    <property type="term" value="C:membrane"/>
    <property type="evidence" value="ECO:0007669"/>
    <property type="project" value="UniProtKB-SubCell"/>
</dbReference>
<evidence type="ECO:0000256" key="9">
    <source>
        <dbReference type="SAM" id="Phobius"/>
    </source>
</evidence>
<gene>
    <name evidence="12" type="ORF">CYMTET_17456</name>
</gene>
<organism evidence="12 13">
    <name type="scientific">Cymbomonas tetramitiformis</name>
    <dbReference type="NCBI Taxonomy" id="36881"/>
    <lineage>
        <taxon>Eukaryota</taxon>
        <taxon>Viridiplantae</taxon>
        <taxon>Chlorophyta</taxon>
        <taxon>Pyramimonadophyceae</taxon>
        <taxon>Pyramimonadales</taxon>
        <taxon>Pyramimonadaceae</taxon>
        <taxon>Cymbomonas</taxon>
    </lineage>
</organism>
<dbReference type="PANTHER" id="PTHR10877">
    <property type="entry name" value="POLYCYSTIN FAMILY MEMBER"/>
    <property type="match status" value="1"/>
</dbReference>
<keyword evidence="4 9" id="KW-1133">Transmembrane helix</keyword>
<sequence length="765" mass="87808">MLMRACDQIPNLRDRSADGTVSNLWRVTQLCDRDLLWGGSWLGCSETLWLWLEQGYLPALFPEPEWYNGDEYSMEEGGYFLEYNRLIGGFKMVQSRVQSCDCGDNSTLTSHEKSDCGCPAWFNSFYPVVYPNLRPETESREPFGPEWDPEKYEYDSQYGGYTIIIPSQRKLAELTLAELKNDKWIDKGTRKLSLTFNAYNGNVRMFTVFKLSFDFGPTGKLVYLFRAQTFRVEYYSTSGDQFRGFLEAVLLCYTLCSFLSELQELYQKRVGETHRSFRIKEYFSDAGNQIDLLRIVLFLVACWSWLHILYHPVARNLELPLDKHTYYYDMDALANVHKQNTRLQSVLIFVCMITTFKYMSVSPVYGIVVRTVIKAGPSLFQFFVMFTITCYTFAVMGVLLFGHIIYEFSDVPRACKTLVMLITIEIGMEDLNKADRIFGPMYYSLFITIVFFLLVNILLAILMNAYSALAQENMMEQKNQEINLSINVISEFWLQLKSNLQSTICKLLNLEFSHSFISNEEMVKLLVEDQTLLEEAKKVPVKPTMAEPNPDPIILITYAQLLDRLSATRANLVMMAIGMEQSAVDDAIWKIQNRGLKKKRVNEGSQVADSGAPKLQRAMEVNGHHSAIRFQRQWSQSAIESSRHHLSPIDAEEDYDTIEGTNAHHPSPNGTYRHRSTIQDNDFHLPSPIEANGHHPTSSVNGGPDSEEKGSIQVTHFNGMLPSPRTISEESAYDYEQNSVGDAPMAMKDRHGNFEEDVWMTEWKF</sequence>
<evidence type="ECO:0008006" key="14">
    <source>
        <dbReference type="Google" id="ProtNLM"/>
    </source>
</evidence>
<dbReference type="PRINTS" id="PR01433">
    <property type="entry name" value="POLYCYSTIN2"/>
</dbReference>
<keyword evidence="5 9" id="KW-0472">Membrane</keyword>
<dbReference type="InterPro" id="IPR051223">
    <property type="entry name" value="Polycystin"/>
</dbReference>
<evidence type="ECO:0000256" key="3">
    <source>
        <dbReference type="ARBA" id="ARBA00022692"/>
    </source>
</evidence>